<comment type="similarity">
    <text evidence="1">Belongs to the nucleoside-specific channel-forming outer membrane porin (Tsx) (TC 1.B.10) family.</text>
</comment>
<name>A0ABT5IUM6_9NEIS</name>
<protein>
    <submittedName>
        <fullName evidence="3">Outer membrane protein OmpK</fullName>
    </submittedName>
</protein>
<dbReference type="Pfam" id="PF03502">
    <property type="entry name" value="Channel_Tsx"/>
    <property type="match status" value="1"/>
</dbReference>
<evidence type="ECO:0000256" key="1">
    <source>
        <dbReference type="ARBA" id="ARBA00008728"/>
    </source>
</evidence>
<dbReference type="PROSITE" id="PS51257">
    <property type="entry name" value="PROKAR_LIPOPROTEIN"/>
    <property type="match status" value="1"/>
</dbReference>
<evidence type="ECO:0000256" key="2">
    <source>
        <dbReference type="SAM" id="SignalP"/>
    </source>
</evidence>
<reference evidence="3 4" key="1">
    <citation type="submission" date="2023-01" db="EMBL/GenBank/DDBJ databases">
        <title>Novel species of the genus Vogesella isolated from rivers.</title>
        <authorList>
            <person name="Lu H."/>
        </authorList>
    </citation>
    <scope>NUCLEOTIDE SEQUENCE [LARGE SCALE GENOMIC DNA]</scope>
    <source>
        <strain evidence="3 4">DC21W</strain>
    </source>
</reference>
<dbReference type="InterPro" id="IPR036777">
    <property type="entry name" value="Channel_Tsx-like_sf"/>
</dbReference>
<dbReference type="EMBL" id="JAQQLF010000004">
    <property type="protein sequence ID" value="MDC7716277.1"/>
    <property type="molecule type" value="Genomic_DNA"/>
</dbReference>
<keyword evidence="4" id="KW-1185">Reference proteome</keyword>
<sequence length="260" mass="28713">MKTRTTLIALALASCAGFAHADYTFSNVSANWLDWSSNTQDRTNKGPFGGKADFAYLEAEGGMGGNWGDLYGFADVENADQNTRENGGQNRRYATKVVARVNVAQIGNLPVQAYAHVYDFREGKFYDQNRVLGLGTSFSAGSLWVKPFLGAHQEFKQGVGAHRNGMMAGWVLGFPFKAAGQDLMVTQWHEIEFDRENRYLAMGKDGKVVNGRKLANNGAVSLWWNATKSVTGGLTYRYADQKLGSATYQRALITTIKYNF</sequence>
<dbReference type="Proteomes" id="UP001219956">
    <property type="component" value="Unassembled WGS sequence"/>
</dbReference>
<keyword evidence="2" id="KW-0732">Signal</keyword>
<accession>A0ABT5IUM6</accession>
<dbReference type="SUPFAM" id="SSF111364">
    <property type="entry name" value="Tsx-like channel"/>
    <property type="match status" value="1"/>
</dbReference>
<evidence type="ECO:0000313" key="4">
    <source>
        <dbReference type="Proteomes" id="UP001219956"/>
    </source>
</evidence>
<organism evidence="3 4">
    <name type="scientific">Vogesella aquatica</name>
    <dbReference type="NCBI Taxonomy" id="2984206"/>
    <lineage>
        <taxon>Bacteria</taxon>
        <taxon>Pseudomonadati</taxon>
        <taxon>Pseudomonadota</taxon>
        <taxon>Betaproteobacteria</taxon>
        <taxon>Neisseriales</taxon>
        <taxon>Chromobacteriaceae</taxon>
        <taxon>Vogesella</taxon>
    </lineage>
</organism>
<proteinExistence type="inferred from homology"/>
<dbReference type="InterPro" id="IPR018013">
    <property type="entry name" value="Channel_Tsx-like"/>
</dbReference>
<gene>
    <name evidence="3" type="ORF">PQU95_03455</name>
</gene>
<dbReference type="RefSeq" id="WP_272750703.1">
    <property type="nucleotide sequence ID" value="NZ_JAQQLF010000004.1"/>
</dbReference>
<feature type="chain" id="PRO_5047412567" evidence="2">
    <location>
        <begin position="22"/>
        <end position="260"/>
    </location>
</feature>
<evidence type="ECO:0000313" key="3">
    <source>
        <dbReference type="EMBL" id="MDC7716277.1"/>
    </source>
</evidence>
<comment type="caution">
    <text evidence="3">The sequence shown here is derived from an EMBL/GenBank/DDBJ whole genome shotgun (WGS) entry which is preliminary data.</text>
</comment>
<feature type="signal peptide" evidence="2">
    <location>
        <begin position="1"/>
        <end position="21"/>
    </location>
</feature>